<evidence type="ECO:0000313" key="7">
    <source>
        <dbReference type="Proteomes" id="UP000269721"/>
    </source>
</evidence>
<comment type="subcellular location">
    <subcellularLocation>
        <location evidence="1">Nucleus</location>
        <location evidence="1">Nucleolus</location>
    </subcellularLocation>
</comment>
<dbReference type="InterPro" id="IPR035979">
    <property type="entry name" value="RBD_domain_sf"/>
</dbReference>
<keyword evidence="3" id="KW-0694">RNA-binding</keyword>
<evidence type="ECO:0000313" key="6">
    <source>
        <dbReference type="EMBL" id="RKO87593.1"/>
    </source>
</evidence>
<dbReference type="OrthoDB" id="287393at2759"/>
<proteinExistence type="inferred from homology"/>
<dbReference type="GO" id="GO:0003723">
    <property type="term" value="F:RNA binding"/>
    <property type="evidence" value="ECO:0007669"/>
    <property type="project" value="UniProtKB-KW"/>
</dbReference>
<dbReference type="AlphaFoldDB" id="A0A4P9W835"/>
<dbReference type="PANTHER" id="PTHR12311">
    <property type="entry name" value="ACTIVATOR OF BASAL TRANSCRIPTION 1"/>
    <property type="match status" value="1"/>
</dbReference>
<dbReference type="PANTHER" id="PTHR12311:SF7">
    <property type="entry name" value="ACTIVATOR OF BASAL TRANSCRIPTION 1"/>
    <property type="match status" value="1"/>
</dbReference>
<evidence type="ECO:0000256" key="1">
    <source>
        <dbReference type="ARBA" id="ARBA00004604"/>
    </source>
</evidence>
<name>A0A4P9W835_9FUNG</name>
<feature type="non-terminal residue" evidence="6">
    <location>
        <position position="1"/>
    </location>
</feature>
<dbReference type="Gene3D" id="3.30.70.330">
    <property type="match status" value="1"/>
</dbReference>
<dbReference type="SUPFAM" id="SSF54928">
    <property type="entry name" value="RNA-binding domain, RBD"/>
    <property type="match status" value="1"/>
</dbReference>
<dbReference type="GO" id="GO:0000480">
    <property type="term" value="P:endonucleolytic cleavage in 5'-ETS of tricistronic rRNA transcript (SSU-rRNA, 5.8S rRNA, LSU-rRNA)"/>
    <property type="evidence" value="ECO:0007669"/>
    <property type="project" value="TreeGrafter"/>
</dbReference>
<reference evidence="7" key="1">
    <citation type="journal article" date="2018" name="Nat. Microbiol.">
        <title>Leveraging single-cell genomics to expand the fungal tree of life.</title>
        <authorList>
            <person name="Ahrendt S.R."/>
            <person name="Quandt C.A."/>
            <person name="Ciobanu D."/>
            <person name="Clum A."/>
            <person name="Salamov A."/>
            <person name="Andreopoulos B."/>
            <person name="Cheng J.F."/>
            <person name="Woyke T."/>
            <person name="Pelin A."/>
            <person name="Henrissat B."/>
            <person name="Reynolds N.K."/>
            <person name="Benny G.L."/>
            <person name="Smith M.E."/>
            <person name="James T.Y."/>
            <person name="Grigoriev I.V."/>
        </authorList>
    </citation>
    <scope>NUCLEOTIDE SEQUENCE [LARGE SCALE GENOMIC DNA]</scope>
</reference>
<dbReference type="EMBL" id="KZ997306">
    <property type="protein sequence ID" value="RKO87593.1"/>
    <property type="molecule type" value="Genomic_DNA"/>
</dbReference>
<dbReference type="GO" id="GO:0005730">
    <property type="term" value="C:nucleolus"/>
    <property type="evidence" value="ECO:0007669"/>
    <property type="project" value="UniProtKB-SubCell"/>
</dbReference>
<comment type="similarity">
    <text evidence="2">Belongs to the ESF2/ABP1 family.</text>
</comment>
<keyword evidence="7" id="KW-1185">Reference proteome</keyword>
<keyword evidence="4" id="KW-0539">Nucleus</keyword>
<dbReference type="GO" id="GO:0000472">
    <property type="term" value="P:endonucleolytic cleavage to generate mature 5'-end of SSU-rRNA from (SSU-rRNA, 5.8S rRNA, LSU-rRNA)"/>
    <property type="evidence" value="ECO:0007669"/>
    <property type="project" value="TreeGrafter"/>
</dbReference>
<evidence type="ECO:0000256" key="2">
    <source>
        <dbReference type="ARBA" id="ARBA00005819"/>
    </source>
</evidence>
<gene>
    <name evidence="6" type="ORF">BDK51DRAFT_2209</name>
</gene>
<dbReference type="Proteomes" id="UP000269721">
    <property type="component" value="Unassembled WGS sequence"/>
</dbReference>
<sequence length="183" mass="21225">AQPLTAKSLLKLQTTLAKSGVVYLSRIPPFMKPAKLRHLLSAYGKLNRIYLAPEDAKVAARRRKYKRNRRVNFAEGWVEFVDKAVARQTAARINGKPIGGKKRSWYHDDIWNVKYLPRFKWDHLTEQIAYENKVREQKMKAEMQLAKRENALYVKNVGKARMIEGMEEKRAAKKRKAEEVDGG</sequence>
<accession>A0A4P9W835</accession>
<organism evidence="6 7">
    <name type="scientific">Blyttiomyces helicus</name>
    <dbReference type="NCBI Taxonomy" id="388810"/>
    <lineage>
        <taxon>Eukaryota</taxon>
        <taxon>Fungi</taxon>
        <taxon>Fungi incertae sedis</taxon>
        <taxon>Chytridiomycota</taxon>
        <taxon>Chytridiomycota incertae sedis</taxon>
        <taxon>Chytridiomycetes</taxon>
        <taxon>Chytridiomycetes incertae sedis</taxon>
        <taxon>Blyttiomyces</taxon>
    </lineage>
</organism>
<dbReference type="InterPro" id="IPR034353">
    <property type="entry name" value="ABT1/ESF2_RRM"/>
</dbReference>
<feature type="non-terminal residue" evidence="6">
    <location>
        <position position="183"/>
    </location>
</feature>
<dbReference type="CDD" id="cd12263">
    <property type="entry name" value="RRM_ABT1_like"/>
    <property type="match status" value="1"/>
</dbReference>
<protein>
    <recommendedName>
        <fullName evidence="5">18S rRNA factor 2</fullName>
    </recommendedName>
</protein>
<evidence type="ECO:0000256" key="5">
    <source>
        <dbReference type="ARBA" id="ARBA00032634"/>
    </source>
</evidence>
<evidence type="ECO:0000256" key="3">
    <source>
        <dbReference type="ARBA" id="ARBA00022884"/>
    </source>
</evidence>
<dbReference type="InterPro" id="IPR039119">
    <property type="entry name" value="ABT1/Esf2"/>
</dbReference>
<dbReference type="GO" id="GO:0034462">
    <property type="term" value="P:small-subunit processome assembly"/>
    <property type="evidence" value="ECO:0007669"/>
    <property type="project" value="TreeGrafter"/>
</dbReference>
<dbReference type="InterPro" id="IPR012677">
    <property type="entry name" value="Nucleotide-bd_a/b_plait_sf"/>
</dbReference>
<evidence type="ECO:0000256" key="4">
    <source>
        <dbReference type="ARBA" id="ARBA00023242"/>
    </source>
</evidence>
<dbReference type="GO" id="GO:0000447">
    <property type="term" value="P:endonucleolytic cleavage in ITS1 to separate SSU-rRNA from 5.8S rRNA and LSU-rRNA from tricistronic rRNA transcript (SSU-rRNA, 5.8S rRNA, LSU-rRNA)"/>
    <property type="evidence" value="ECO:0007669"/>
    <property type="project" value="TreeGrafter"/>
</dbReference>